<name>A0A378I8L0_9GAMM</name>
<dbReference type="EMBL" id="UGNW01000001">
    <property type="protein sequence ID" value="STX31115.1"/>
    <property type="molecule type" value="Genomic_DNA"/>
</dbReference>
<keyword evidence="6" id="KW-0547">Nucleotide-binding</keyword>
<gene>
    <name evidence="12" type="ORF">Lbir_2777</name>
    <name evidence="13" type="ORF">NCTC12437_00885</name>
</gene>
<evidence type="ECO:0000313" key="12">
    <source>
        <dbReference type="EMBL" id="KTC68175.1"/>
    </source>
</evidence>
<evidence type="ECO:0000256" key="1">
    <source>
        <dbReference type="ARBA" id="ARBA00001917"/>
    </source>
</evidence>
<keyword evidence="14" id="KW-1185">Reference proteome</keyword>
<dbReference type="InterPro" id="IPR004136">
    <property type="entry name" value="NMO"/>
</dbReference>
<evidence type="ECO:0000256" key="2">
    <source>
        <dbReference type="ARBA" id="ARBA00009881"/>
    </source>
</evidence>
<dbReference type="Gene3D" id="3.20.20.70">
    <property type="entry name" value="Aldolase class I"/>
    <property type="match status" value="1"/>
</dbReference>
<evidence type="ECO:0000256" key="3">
    <source>
        <dbReference type="ARBA" id="ARBA00022575"/>
    </source>
</evidence>
<dbReference type="AlphaFoldDB" id="A0A378I8L0"/>
<dbReference type="EMBL" id="LNXT01000048">
    <property type="protein sequence ID" value="KTC68175.1"/>
    <property type="molecule type" value="Genomic_DNA"/>
</dbReference>
<dbReference type="Proteomes" id="UP000255066">
    <property type="component" value="Unassembled WGS sequence"/>
</dbReference>
<comment type="catalytic activity">
    <reaction evidence="10">
        <text>3 propionate 3-nitronate + 3 O2 + H2O = 3 3-oxopropanoate + 2 nitrate + nitrite + H2O2 + 3 H(+)</text>
        <dbReference type="Rhea" id="RHEA:57332"/>
        <dbReference type="ChEBI" id="CHEBI:15377"/>
        <dbReference type="ChEBI" id="CHEBI:15378"/>
        <dbReference type="ChEBI" id="CHEBI:15379"/>
        <dbReference type="ChEBI" id="CHEBI:16240"/>
        <dbReference type="ChEBI" id="CHEBI:16301"/>
        <dbReference type="ChEBI" id="CHEBI:17632"/>
        <dbReference type="ChEBI" id="CHEBI:33190"/>
        <dbReference type="ChEBI" id="CHEBI:136067"/>
    </reaction>
</comment>
<accession>A0A378I8L0</accession>
<organism evidence="13 15">
    <name type="scientific">Legionella birminghamensis</name>
    <dbReference type="NCBI Taxonomy" id="28083"/>
    <lineage>
        <taxon>Bacteria</taxon>
        <taxon>Pseudomonadati</taxon>
        <taxon>Pseudomonadota</taxon>
        <taxon>Gammaproteobacteria</taxon>
        <taxon>Legionellales</taxon>
        <taxon>Legionellaceae</taxon>
        <taxon>Legionella</taxon>
    </lineage>
</organism>
<evidence type="ECO:0000313" key="14">
    <source>
        <dbReference type="Proteomes" id="UP000054735"/>
    </source>
</evidence>
<dbReference type="PANTHER" id="PTHR42747:SF3">
    <property type="entry name" value="NITRONATE MONOOXYGENASE-RELATED"/>
    <property type="match status" value="1"/>
</dbReference>
<evidence type="ECO:0000313" key="15">
    <source>
        <dbReference type="Proteomes" id="UP000255066"/>
    </source>
</evidence>
<evidence type="ECO:0000256" key="10">
    <source>
        <dbReference type="ARBA" id="ARBA00049401"/>
    </source>
</evidence>
<dbReference type="PANTHER" id="PTHR42747">
    <property type="entry name" value="NITRONATE MONOOXYGENASE-RELATED"/>
    <property type="match status" value="1"/>
</dbReference>
<dbReference type="FunFam" id="3.20.20.70:FF:000154">
    <property type="entry name" value="Probable nitronate monooxygenase"/>
    <property type="match status" value="1"/>
</dbReference>
<dbReference type="GO" id="GO:0000166">
    <property type="term" value="F:nucleotide binding"/>
    <property type="evidence" value="ECO:0007669"/>
    <property type="project" value="UniProtKB-KW"/>
</dbReference>
<keyword evidence="8" id="KW-0503">Monooxygenase</keyword>
<dbReference type="SUPFAM" id="SSF51412">
    <property type="entry name" value="Inosine monophosphate dehydrogenase (IMPDH)"/>
    <property type="match status" value="1"/>
</dbReference>
<keyword evidence="5" id="KW-0288">FMN</keyword>
<evidence type="ECO:0000256" key="6">
    <source>
        <dbReference type="ARBA" id="ARBA00022741"/>
    </source>
</evidence>
<comment type="similarity">
    <text evidence="2">Belongs to the nitronate monooxygenase family. NMO class I subfamily.</text>
</comment>
<evidence type="ECO:0000256" key="4">
    <source>
        <dbReference type="ARBA" id="ARBA00022630"/>
    </source>
</evidence>
<evidence type="ECO:0000256" key="8">
    <source>
        <dbReference type="ARBA" id="ARBA00023033"/>
    </source>
</evidence>
<evidence type="ECO:0000313" key="13">
    <source>
        <dbReference type="EMBL" id="STX31115.1"/>
    </source>
</evidence>
<dbReference type="CDD" id="cd04730">
    <property type="entry name" value="NPD_like"/>
    <property type="match status" value="1"/>
</dbReference>
<evidence type="ECO:0000256" key="5">
    <source>
        <dbReference type="ARBA" id="ARBA00022643"/>
    </source>
</evidence>
<keyword evidence="3" id="KW-0216">Detoxification</keyword>
<dbReference type="Proteomes" id="UP000054735">
    <property type="component" value="Unassembled WGS sequence"/>
</dbReference>
<keyword evidence="13" id="KW-0223">Dioxygenase</keyword>
<dbReference type="InterPro" id="IPR013785">
    <property type="entry name" value="Aldolase_TIM"/>
</dbReference>
<dbReference type="STRING" id="28083.Lbir_2777"/>
<evidence type="ECO:0000256" key="9">
    <source>
        <dbReference type="ARBA" id="ARBA00031155"/>
    </source>
</evidence>
<protein>
    <recommendedName>
        <fullName evidence="11">Nitronate monooxygenase</fullName>
    </recommendedName>
    <alternativeName>
        <fullName evidence="9">Propionate 3-nitronate monooxygenase</fullName>
    </alternativeName>
</protein>
<comment type="cofactor">
    <cofactor evidence="1">
        <name>FMN</name>
        <dbReference type="ChEBI" id="CHEBI:58210"/>
    </cofactor>
</comment>
<evidence type="ECO:0000256" key="11">
    <source>
        <dbReference type="ARBA" id="ARBA00067136"/>
    </source>
</evidence>
<keyword evidence="4" id="KW-0285">Flavoprotein</keyword>
<proteinExistence type="inferred from homology"/>
<dbReference type="GO" id="GO:0051213">
    <property type="term" value="F:dioxygenase activity"/>
    <property type="evidence" value="ECO:0007669"/>
    <property type="project" value="UniProtKB-KW"/>
</dbReference>
<dbReference type="GO" id="GO:0009636">
    <property type="term" value="P:response to toxic substance"/>
    <property type="evidence" value="ECO:0007669"/>
    <property type="project" value="UniProtKB-KW"/>
</dbReference>
<dbReference type="GO" id="GO:0018580">
    <property type="term" value="F:nitronate monooxygenase activity"/>
    <property type="evidence" value="ECO:0007669"/>
    <property type="project" value="InterPro"/>
</dbReference>
<reference evidence="13 15" key="2">
    <citation type="submission" date="2018-06" db="EMBL/GenBank/DDBJ databases">
        <authorList>
            <consortium name="Pathogen Informatics"/>
            <person name="Doyle S."/>
        </authorList>
    </citation>
    <scope>NUCLEOTIDE SEQUENCE [LARGE SCALE GENOMIC DNA]</scope>
    <source>
        <strain evidence="13 15">NCTC12437</strain>
    </source>
</reference>
<evidence type="ECO:0000256" key="7">
    <source>
        <dbReference type="ARBA" id="ARBA00023002"/>
    </source>
</evidence>
<sequence length="366" mass="39410">MFNQKTTDFCKQLDISLPIIQAPMAGGITTPVLIREVTKYGGLGSLPLGYLSLEEAQDAVCKTKALTSKPFAVNLFIHNAIAYPSKIQITKMLEYINQHRLSLGLPPLPEIPSSVEPDNDELLDMLLNEGISIISFTFGILSHTTMRKLLEKNIFIIGTATTVREAKALEALGCHAVIAQGYEAGGHRGGGFLEGQDGGFIGTMALVPQMVDALTIPVIASGGIMDGRGIAAAFTLGASAVQMGTAFLTCKESNASPLHKQMILDSPAEGTCITSIFTGKPVRSFRNEIVDMTEKNFRNEDLLPYPLQHQLTKELRAHANKLGRTELTGLWSGQGAQLSRPMSVAHLMAVLEKETVSALSQFKGIS</sequence>
<keyword evidence="7 13" id="KW-0560">Oxidoreductase</keyword>
<dbReference type="Pfam" id="PF03060">
    <property type="entry name" value="NMO"/>
    <property type="match status" value="1"/>
</dbReference>
<reference evidence="12 14" key="1">
    <citation type="submission" date="2015-11" db="EMBL/GenBank/DDBJ databases">
        <title>Genomic analysis of 38 Legionella species identifies large and diverse effector repertoires.</title>
        <authorList>
            <person name="Burstein D."/>
            <person name="Amaro F."/>
            <person name="Zusman T."/>
            <person name="Lifshitz Z."/>
            <person name="Cohen O."/>
            <person name="Gilbert J.A."/>
            <person name="Pupko T."/>
            <person name="Shuman H.A."/>
            <person name="Segal G."/>
        </authorList>
    </citation>
    <scope>NUCLEOTIDE SEQUENCE [LARGE SCALE GENOMIC DNA]</scope>
    <source>
        <strain evidence="12 14">CDC#1407-AL-14</strain>
    </source>
</reference>